<protein>
    <submittedName>
        <fullName evidence="1">Uncharacterized protein</fullName>
    </submittedName>
</protein>
<reference evidence="1 2" key="1">
    <citation type="submission" date="2018-06" db="EMBL/GenBank/DDBJ databases">
        <authorList>
            <consortium name="Pathogen Informatics"/>
            <person name="Doyle S."/>
        </authorList>
    </citation>
    <scope>NUCLEOTIDE SEQUENCE [LARGE SCALE GENOMIC DNA]</scope>
    <source>
        <strain evidence="1 2">NCTC12961</strain>
    </source>
</reference>
<evidence type="ECO:0000313" key="1">
    <source>
        <dbReference type="EMBL" id="SQI46151.1"/>
    </source>
</evidence>
<evidence type="ECO:0000313" key="2">
    <source>
        <dbReference type="Proteomes" id="UP000248897"/>
    </source>
</evidence>
<gene>
    <name evidence="1" type="ORF">NCTC12961_05590</name>
</gene>
<name>A0A2X4V501_SERPL</name>
<sequence>MPMPDARLKEPARGDYITRHGLKQFPLDSQTLALDYRQSPPDSAALLLTAARQQELQQWLHCCVRPIYGRRWSTSLLVPCT</sequence>
<proteinExistence type="predicted"/>
<dbReference type="STRING" id="82996.ADP72_12535"/>
<organism evidence="1 2">
    <name type="scientific">Serratia plymuthica</name>
    <dbReference type="NCBI Taxonomy" id="82996"/>
    <lineage>
        <taxon>Bacteria</taxon>
        <taxon>Pseudomonadati</taxon>
        <taxon>Pseudomonadota</taxon>
        <taxon>Gammaproteobacteria</taxon>
        <taxon>Enterobacterales</taxon>
        <taxon>Yersiniaceae</taxon>
        <taxon>Serratia</taxon>
    </lineage>
</organism>
<dbReference type="Proteomes" id="UP000248897">
    <property type="component" value="Chromosome 1"/>
</dbReference>
<dbReference type="AlphaFoldDB" id="A0A2X4V501"/>
<dbReference type="EMBL" id="LS483469">
    <property type="protein sequence ID" value="SQI46151.1"/>
    <property type="molecule type" value="Genomic_DNA"/>
</dbReference>
<accession>A0A2X4V501</accession>